<evidence type="ECO:0000313" key="4">
    <source>
        <dbReference type="EMBL" id="QAR33344.1"/>
    </source>
</evidence>
<feature type="domain" description="FecR protein" evidence="3">
    <location>
        <begin position="65"/>
        <end position="142"/>
    </location>
</feature>
<name>A0A410JYV6_9BACT</name>
<feature type="signal peptide" evidence="2">
    <location>
        <begin position="1"/>
        <end position="23"/>
    </location>
</feature>
<protein>
    <recommendedName>
        <fullName evidence="3">FecR protein domain-containing protein</fullName>
    </recommendedName>
</protein>
<keyword evidence="2" id="KW-0732">Signal</keyword>
<organism evidence="4 5">
    <name type="scientific">Geovibrio thiophilus</name>
    <dbReference type="NCBI Taxonomy" id="139438"/>
    <lineage>
        <taxon>Bacteria</taxon>
        <taxon>Pseudomonadati</taxon>
        <taxon>Deferribacterota</taxon>
        <taxon>Deferribacteres</taxon>
        <taxon>Deferribacterales</taxon>
        <taxon>Geovibrionaceae</taxon>
        <taxon>Geovibrio</taxon>
    </lineage>
</organism>
<keyword evidence="5" id="KW-1185">Reference proteome</keyword>
<dbReference type="EMBL" id="CP035108">
    <property type="protein sequence ID" value="QAR33344.1"/>
    <property type="molecule type" value="Genomic_DNA"/>
</dbReference>
<dbReference type="InterPro" id="IPR006860">
    <property type="entry name" value="FecR"/>
</dbReference>
<dbReference type="PANTHER" id="PTHR38731:SF1">
    <property type="entry name" value="FECR PROTEIN DOMAIN-CONTAINING PROTEIN"/>
    <property type="match status" value="1"/>
</dbReference>
<reference evidence="4 5" key="1">
    <citation type="submission" date="2019-01" db="EMBL/GenBank/DDBJ databases">
        <title>Geovibrio thiophilus DSM 11263, complete genome.</title>
        <authorList>
            <person name="Spring S."/>
            <person name="Bunk B."/>
            <person name="Sproer C."/>
        </authorList>
    </citation>
    <scope>NUCLEOTIDE SEQUENCE [LARGE SCALE GENOMIC DNA]</scope>
    <source>
        <strain evidence="4 5">DSM 11263</strain>
    </source>
</reference>
<evidence type="ECO:0000259" key="3">
    <source>
        <dbReference type="Pfam" id="PF04773"/>
    </source>
</evidence>
<dbReference type="Pfam" id="PF04773">
    <property type="entry name" value="FecR"/>
    <property type="match status" value="1"/>
</dbReference>
<evidence type="ECO:0000256" key="2">
    <source>
        <dbReference type="SAM" id="SignalP"/>
    </source>
</evidence>
<evidence type="ECO:0000313" key="5">
    <source>
        <dbReference type="Proteomes" id="UP000287502"/>
    </source>
</evidence>
<gene>
    <name evidence="4" type="ORF">EP073_08000</name>
</gene>
<feature type="compositionally biased region" description="Pro residues" evidence="1">
    <location>
        <begin position="263"/>
        <end position="272"/>
    </location>
</feature>
<dbReference type="KEGG" id="gtl:EP073_08000"/>
<proteinExistence type="predicted"/>
<dbReference type="PANTHER" id="PTHR38731">
    <property type="entry name" value="LIPL45-RELATED LIPOPROTEIN-RELATED"/>
    <property type="match status" value="1"/>
</dbReference>
<dbReference type="Proteomes" id="UP000287502">
    <property type="component" value="Chromosome"/>
</dbReference>
<feature type="chain" id="PRO_5019438688" description="FecR protein domain-containing protein" evidence="2">
    <location>
        <begin position="24"/>
        <end position="278"/>
    </location>
</feature>
<dbReference type="Gene3D" id="2.60.120.1440">
    <property type="match status" value="1"/>
</dbReference>
<dbReference type="OrthoDB" id="14167at2"/>
<sequence>MRRYAMKKILLLITVLAAITATAFSIDKVSIGEIASAEGKVNIYKENEVRGELFRKNNHRLFKGDRIKTSGKSKAFINFRDQSKVVVLEKSLLTIDDFKKYSPSEGKVVFKITKTNEAQGVQIGLQTTVIGVKGTTFLVEVEPNPDGIGAAPAKVYLKEGELEFTSVEGEFKRYVEQVQEEYNSFVNETMSDYERYLKEQNEEFVEYVKEFSIKGGAAISIDGNEVRNIEFDDNVTNAFKELDLFSSRINVQGQTQKKKTVRPPIPPRPQPKPDNQGK</sequence>
<feature type="region of interest" description="Disordered" evidence="1">
    <location>
        <begin position="251"/>
        <end position="278"/>
    </location>
</feature>
<dbReference type="AlphaFoldDB" id="A0A410JYV6"/>
<accession>A0A410JYV6</accession>
<evidence type="ECO:0000256" key="1">
    <source>
        <dbReference type="SAM" id="MobiDB-lite"/>
    </source>
</evidence>